<name>A0A059EVS5_9MICR</name>
<dbReference type="PANTHER" id="PTHR47163">
    <property type="entry name" value="DDE_TNP_IS1595 DOMAIN-CONTAINING PROTEIN"/>
    <property type="match status" value="1"/>
</dbReference>
<accession>A0A059EVS5</accession>
<evidence type="ECO:0000313" key="2">
    <source>
        <dbReference type="EMBL" id="KCZ79005.1"/>
    </source>
</evidence>
<reference evidence="3" key="1">
    <citation type="submission" date="2013-02" db="EMBL/GenBank/DDBJ databases">
        <authorList>
            <consortium name="The Broad Institute Genome Sequencing Platform"/>
            <person name="Cuomo C."/>
            <person name="Becnel J."/>
            <person name="Sanscrainte N."/>
            <person name="Walker B."/>
            <person name="Young S.K."/>
            <person name="Zeng Q."/>
            <person name="Gargeya S."/>
            <person name="Fitzgerald M."/>
            <person name="Haas B."/>
            <person name="Abouelleil A."/>
            <person name="Alvarado L."/>
            <person name="Arachchi H.M."/>
            <person name="Berlin A.M."/>
            <person name="Chapman S.B."/>
            <person name="Dewar J."/>
            <person name="Goldberg J."/>
            <person name="Griggs A."/>
            <person name="Gujja S."/>
            <person name="Hansen M."/>
            <person name="Howarth C."/>
            <person name="Imamovic A."/>
            <person name="Larimer J."/>
            <person name="McCowan C."/>
            <person name="Murphy C."/>
            <person name="Neiman D."/>
            <person name="Pearson M."/>
            <person name="Priest M."/>
            <person name="Roberts A."/>
            <person name="Saif S."/>
            <person name="Shea T."/>
            <person name="Sisk P."/>
            <person name="Sykes S."/>
            <person name="Wortman J."/>
            <person name="Nusbaum C."/>
            <person name="Birren B."/>
        </authorList>
    </citation>
    <scope>NUCLEOTIDE SEQUENCE [LARGE SCALE GENOMIC DNA]</scope>
    <source>
        <strain evidence="3">PRA339</strain>
    </source>
</reference>
<dbReference type="OrthoDB" id="2193678at2759"/>
<dbReference type="InterPro" id="IPR053164">
    <property type="entry name" value="IS1016-like_transposase"/>
</dbReference>
<dbReference type="EMBL" id="KK365468">
    <property type="protein sequence ID" value="KCZ79005.1"/>
    <property type="molecule type" value="Genomic_DNA"/>
</dbReference>
<sequence length="277" mass="32838">MIRNKIKSKEEYKKLAENFVSKLSTRCPNNHLGHKKSKKSEFNFRCRNKYCMINYNILENTPFKGAKLKLWKIIKIYDCWLYGMNVKDISFILKLNKNTVTRYLRNLEICIADKYYNSVEPLGGDNIIVEIDESKFGKVKYHRGHRVEGVWVFGMIERTEKRRIIVMPVPDRKKETLTAMLLKYVKRNSIIYSDSFSSYSSIKEFFSDHKKVNHSLHFVDPVTKVHTNTIEGNWNGIKLTLPIRKRTKKLIGLQLIRFMIKRENPNDFLDKLLSYLE</sequence>
<evidence type="ECO:0000259" key="1">
    <source>
        <dbReference type="SMART" id="SM01126"/>
    </source>
</evidence>
<reference evidence="2 3" key="2">
    <citation type="submission" date="2014-03" db="EMBL/GenBank/DDBJ databases">
        <title>The Genome Sequence of Anncaliia algerae insect isolate PRA339.</title>
        <authorList>
            <consortium name="The Broad Institute Genome Sequencing Platform"/>
            <consortium name="The Broad Institute Genome Sequencing Center for Infectious Disease"/>
            <person name="Cuomo C."/>
            <person name="Becnel J."/>
            <person name="Sanscrainte N."/>
            <person name="Walker B."/>
            <person name="Young S.K."/>
            <person name="Zeng Q."/>
            <person name="Gargeya S."/>
            <person name="Fitzgerald M."/>
            <person name="Haas B."/>
            <person name="Abouelleil A."/>
            <person name="Alvarado L."/>
            <person name="Arachchi H.M."/>
            <person name="Berlin A.M."/>
            <person name="Chapman S.B."/>
            <person name="Dewar J."/>
            <person name="Goldberg J."/>
            <person name="Griggs A."/>
            <person name="Gujja S."/>
            <person name="Hansen M."/>
            <person name="Howarth C."/>
            <person name="Imamovic A."/>
            <person name="Larimer J."/>
            <person name="McCowan C."/>
            <person name="Murphy C."/>
            <person name="Neiman D."/>
            <person name="Pearson M."/>
            <person name="Priest M."/>
            <person name="Roberts A."/>
            <person name="Saif S."/>
            <person name="Shea T."/>
            <person name="Sisk P."/>
            <person name="Sykes S."/>
            <person name="Wortman J."/>
            <person name="Nusbaum C."/>
            <person name="Birren B."/>
        </authorList>
    </citation>
    <scope>NUCLEOTIDE SEQUENCE [LARGE SCALE GENOMIC DNA]</scope>
    <source>
        <strain evidence="2 3">PRA339</strain>
    </source>
</reference>
<protein>
    <recommendedName>
        <fullName evidence="1">ISXO2-like transposase domain-containing protein</fullName>
    </recommendedName>
</protein>
<dbReference type="SMART" id="SM01126">
    <property type="entry name" value="DDE_Tnp_IS1595"/>
    <property type="match status" value="1"/>
</dbReference>
<feature type="domain" description="ISXO2-like transposase" evidence="1">
    <location>
        <begin position="121"/>
        <end position="246"/>
    </location>
</feature>
<dbReference type="Proteomes" id="UP000030655">
    <property type="component" value="Unassembled WGS sequence"/>
</dbReference>
<dbReference type="InterPro" id="IPR024445">
    <property type="entry name" value="Tnp_ISXO2-like"/>
</dbReference>
<organism evidence="2 3">
    <name type="scientific">Anncaliia algerae PRA339</name>
    <dbReference type="NCBI Taxonomy" id="1288291"/>
    <lineage>
        <taxon>Eukaryota</taxon>
        <taxon>Fungi</taxon>
        <taxon>Fungi incertae sedis</taxon>
        <taxon>Microsporidia</taxon>
        <taxon>Tubulinosematoidea</taxon>
        <taxon>Tubulinosematidae</taxon>
        <taxon>Anncaliia</taxon>
    </lineage>
</organism>
<dbReference type="AlphaFoldDB" id="A0A059EVS5"/>
<dbReference type="HOGENOM" id="CLU_044348_0_0_1"/>
<gene>
    <name evidence="2" type="ORF">H312_03612</name>
</gene>
<proteinExistence type="predicted"/>
<dbReference type="PANTHER" id="PTHR47163:SF2">
    <property type="entry name" value="SI:DKEY-17M8.2"/>
    <property type="match status" value="1"/>
</dbReference>
<dbReference type="STRING" id="1288291.A0A059EVS5"/>
<dbReference type="NCBIfam" id="NF033547">
    <property type="entry name" value="transpos_IS1595"/>
    <property type="match status" value="1"/>
</dbReference>
<dbReference type="Pfam" id="PF12762">
    <property type="entry name" value="DDE_Tnp_IS1595"/>
    <property type="match status" value="1"/>
</dbReference>
<keyword evidence="3" id="KW-1185">Reference proteome</keyword>
<evidence type="ECO:0000313" key="3">
    <source>
        <dbReference type="Proteomes" id="UP000030655"/>
    </source>
</evidence>
<dbReference type="VEuPathDB" id="MicrosporidiaDB:H312_03612"/>